<name>V5H2V3_PHOLE</name>
<reference evidence="2" key="1">
    <citation type="submission" date="2012-12" db="EMBL/GenBank/DDBJ databases">
        <title>Genome Sequence of Photobacterium leiognathi lrivu.4.1.</title>
        <authorList>
            <person name="Urbanczyk H."/>
            <person name="Ogura Y."/>
            <person name="Hayashi T."/>
            <person name="Dunlap P.V."/>
        </authorList>
    </citation>
    <scope>NUCLEOTIDE SEQUENCE [LARGE SCALE GENOMIC DNA]</scope>
    <source>
        <strain evidence="2">lrivu.4.1</strain>
    </source>
</reference>
<accession>V5H2V3</accession>
<dbReference type="AlphaFoldDB" id="V5H2V3"/>
<dbReference type="RefSeq" id="WP_023934255.1">
    <property type="nucleotide sequence ID" value="NZ_DF196820.1"/>
</dbReference>
<evidence type="ECO:0000313" key="1">
    <source>
        <dbReference type="EMBL" id="GAD31407.1"/>
    </source>
</evidence>
<organism evidence="1 2">
    <name type="scientific">Photobacterium leiognathi lrivu.4.1</name>
    <dbReference type="NCBI Taxonomy" id="1248232"/>
    <lineage>
        <taxon>Bacteria</taxon>
        <taxon>Pseudomonadati</taxon>
        <taxon>Pseudomonadota</taxon>
        <taxon>Gammaproteobacteria</taxon>
        <taxon>Vibrionales</taxon>
        <taxon>Vibrionaceae</taxon>
        <taxon>Photobacterium</taxon>
    </lineage>
</organism>
<gene>
    <name evidence="1" type="ORF">PLEI_3067</name>
</gene>
<sequence>MNSIKKMIADGKLVEVHPGAEADLPKLNDILKSYENYIPELIFNGYKIELNGSIQFTYDHPDTYSDEEELLAKELLQTAINDLKKMKEKV</sequence>
<proteinExistence type="predicted"/>
<dbReference type="HOGENOM" id="CLU_2438213_0_0_6"/>
<dbReference type="EMBL" id="DF196820">
    <property type="protein sequence ID" value="GAD31407.1"/>
    <property type="molecule type" value="Genomic_DNA"/>
</dbReference>
<dbReference type="Proteomes" id="UP000030675">
    <property type="component" value="Unassembled WGS sequence"/>
</dbReference>
<protein>
    <submittedName>
        <fullName evidence="1">Uncharacterized protein</fullName>
    </submittedName>
</protein>
<evidence type="ECO:0000313" key="2">
    <source>
        <dbReference type="Proteomes" id="UP000030675"/>
    </source>
</evidence>